<sequence>MTYTYSICHPDKPKIEYPKNSLSDTEVIKLITNYPWLEILTQMKSLKQNQIYYSPSLDFKSTTSKQSLCITASLENDVPEFSLWYNRPIKYRPLFGLLSEKTKVEVIDKWGFSLEDALKAYQLFLNKTIIF</sequence>
<accession>A0ABR8LT40</accession>
<dbReference type="EMBL" id="JACXXH010000003">
    <property type="protein sequence ID" value="MBD3863005.1"/>
    <property type="molecule type" value="Genomic_DNA"/>
</dbReference>
<organism evidence="1 2">
    <name type="scientific">Olleya marilimosa</name>
    <dbReference type="NCBI Taxonomy" id="272164"/>
    <lineage>
        <taxon>Bacteria</taxon>
        <taxon>Pseudomonadati</taxon>
        <taxon>Bacteroidota</taxon>
        <taxon>Flavobacteriia</taxon>
        <taxon>Flavobacteriales</taxon>
        <taxon>Flavobacteriaceae</taxon>
    </lineage>
</organism>
<gene>
    <name evidence="1" type="ORF">IEG06_06040</name>
</gene>
<protein>
    <submittedName>
        <fullName evidence="1">Uncharacterized protein</fullName>
    </submittedName>
</protein>
<dbReference type="RefSeq" id="WP_191101144.1">
    <property type="nucleotide sequence ID" value="NZ_JACXXH010000003.1"/>
</dbReference>
<name>A0ABR8LT40_9FLAO</name>
<reference evidence="1 2" key="1">
    <citation type="submission" date="2020-09" db="EMBL/GenBank/DDBJ databases">
        <title>Bacillus nautilus sp. nov., Chryseoglobus crepusculi sp. nov, and Psychrobacter noctis sp. nov., isolated from deep-sea sponges from the equatorial Atlantic.</title>
        <authorList>
            <person name="Stennett H.L."/>
            <person name="Williams S.E."/>
        </authorList>
    </citation>
    <scope>NUCLEOTIDE SEQUENCE [LARGE SCALE GENOMIC DNA]</scope>
    <source>
        <strain evidence="1 2">28M-24</strain>
    </source>
</reference>
<keyword evidence="2" id="KW-1185">Reference proteome</keyword>
<evidence type="ECO:0000313" key="1">
    <source>
        <dbReference type="EMBL" id="MBD3863005.1"/>
    </source>
</evidence>
<comment type="caution">
    <text evidence="1">The sequence shown here is derived from an EMBL/GenBank/DDBJ whole genome shotgun (WGS) entry which is preliminary data.</text>
</comment>
<evidence type="ECO:0000313" key="2">
    <source>
        <dbReference type="Proteomes" id="UP000627521"/>
    </source>
</evidence>
<proteinExistence type="predicted"/>
<dbReference type="Proteomes" id="UP000627521">
    <property type="component" value="Unassembled WGS sequence"/>
</dbReference>